<keyword evidence="5" id="KW-0560">Oxidoreductase</keyword>
<dbReference type="PANTHER" id="PTHR21256">
    <property type="entry name" value="HISTIDINOL DEHYDROGENASE HDH"/>
    <property type="match status" value="1"/>
</dbReference>
<dbReference type="GO" id="GO:0046872">
    <property type="term" value="F:metal ion binding"/>
    <property type="evidence" value="ECO:0007669"/>
    <property type="project" value="UniProtKB-KW"/>
</dbReference>
<accession>A0A094S8B5</accession>
<dbReference type="EMBL" id="JNSL01000157">
    <property type="protein sequence ID" value="KGA14178.1"/>
    <property type="molecule type" value="Genomic_DNA"/>
</dbReference>
<evidence type="ECO:0008006" key="7">
    <source>
        <dbReference type="Google" id="ProtNLM"/>
    </source>
</evidence>
<organism evidence="6">
    <name type="scientific">freshwater metagenome</name>
    <dbReference type="NCBI Taxonomy" id="449393"/>
    <lineage>
        <taxon>unclassified sequences</taxon>
        <taxon>metagenomes</taxon>
        <taxon>ecological metagenomes</taxon>
    </lineage>
</organism>
<dbReference type="InterPro" id="IPR012131">
    <property type="entry name" value="Hstdl_DH"/>
</dbReference>
<evidence type="ECO:0000256" key="3">
    <source>
        <dbReference type="ARBA" id="ARBA00022723"/>
    </source>
</evidence>
<dbReference type="GO" id="GO:0000105">
    <property type="term" value="P:L-histidine biosynthetic process"/>
    <property type="evidence" value="ECO:0007669"/>
    <property type="project" value="InterPro"/>
</dbReference>
<dbReference type="PROSITE" id="PS00611">
    <property type="entry name" value="HISOL_DEHYDROGENASE"/>
    <property type="match status" value="1"/>
</dbReference>
<dbReference type="FunFam" id="3.40.50.1980:FF:000001">
    <property type="entry name" value="Histidinol dehydrogenase"/>
    <property type="match status" value="1"/>
</dbReference>
<evidence type="ECO:0000256" key="2">
    <source>
        <dbReference type="ARBA" id="ARBA00010178"/>
    </source>
</evidence>
<comment type="cofactor">
    <cofactor evidence="1">
        <name>Zn(2+)</name>
        <dbReference type="ChEBI" id="CHEBI:29105"/>
    </cofactor>
</comment>
<comment type="caution">
    <text evidence="6">The sequence shown here is derived from an EMBL/GenBank/DDBJ whole genome shotgun (WGS) entry which is preliminary data.</text>
</comment>
<dbReference type="GO" id="GO:0004399">
    <property type="term" value="F:histidinol dehydrogenase activity"/>
    <property type="evidence" value="ECO:0007669"/>
    <property type="project" value="InterPro"/>
</dbReference>
<dbReference type="InterPro" id="IPR001692">
    <property type="entry name" value="Histidinol_DH_CS"/>
</dbReference>
<gene>
    <name evidence="6" type="ORF">GM51_17895</name>
</gene>
<dbReference type="PIRSF" id="PIRSF000099">
    <property type="entry name" value="Histidinol_dh"/>
    <property type="match status" value="1"/>
</dbReference>
<evidence type="ECO:0000313" key="6">
    <source>
        <dbReference type="EMBL" id="KGA14178.1"/>
    </source>
</evidence>
<dbReference type="InterPro" id="IPR016161">
    <property type="entry name" value="Ald_DH/histidinol_DH"/>
</dbReference>
<keyword evidence="3" id="KW-0479">Metal-binding</keyword>
<reference evidence="6" key="1">
    <citation type="submission" date="2014-06" db="EMBL/GenBank/DDBJ databases">
        <title>Key roles for freshwater Actinobacteria revealed by deep metagenomic sequencing.</title>
        <authorList>
            <person name="Ghai R."/>
            <person name="Mizuno C.M."/>
            <person name="Picazo A."/>
            <person name="Camacho A."/>
            <person name="Rodriguez-Valera F."/>
        </authorList>
    </citation>
    <scope>NUCLEOTIDE SEQUENCE</scope>
</reference>
<sequence>MPIIRQLDLRGQLLTEAKIKSLLPRAKQDGRSAEQVAVEVIAGVKSGGASYLRKLTQDLDGFDPEPLRVSSKELQSALASCDAPLHSAIELAIERNRLVSQAAMPKPFTIELANGSKVSQRYVPMDSVGLYAPGGKAVYPSSVIMNAVPAQVAKVPRIVLASPGQKQFAGRPHPSVLATAAMLGLDEVYCMGGPAAIAAFAYGLDDANLLPVRLVTGPGNAFVAAAKRLVRSDVAIDSEAGTTEILIIADNSANPILVAADLISQAEHDEAAAAVLVTDSAELIEKVLLELQGQLIDAKHSVRISQALGGQQSALVLVDDIEAAVLVSNHYATEHLELLVADPAALLGSITNAGAVFLGEYSPVSVGDYLAGSNHVLPTGGTAKYSSGLGVHTFLRTQQVIDYAEEGLAQVSESLPIFAQAEDLPAHGSAVSKRFEAN</sequence>
<dbReference type="SUPFAM" id="SSF53720">
    <property type="entry name" value="ALDH-like"/>
    <property type="match status" value="1"/>
</dbReference>
<dbReference type="Pfam" id="PF00815">
    <property type="entry name" value="Histidinol_dh"/>
    <property type="match status" value="1"/>
</dbReference>
<dbReference type="CDD" id="cd06572">
    <property type="entry name" value="Histidinol_dh"/>
    <property type="match status" value="1"/>
</dbReference>
<dbReference type="GO" id="GO:0005829">
    <property type="term" value="C:cytosol"/>
    <property type="evidence" value="ECO:0007669"/>
    <property type="project" value="TreeGrafter"/>
</dbReference>
<dbReference type="AlphaFoldDB" id="A0A094S8B5"/>
<proteinExistence type="inferred from homology"/>
<dbReference type="HAMAP" id="MF_01024">
    <property type="entry name" value="HisD"/>
    <property type="match status" value="1"/>
</dbReference>
<dbReference type="GO" id="GO:0051287">
    <property type="term" value="F:NAD binding"/>
    <property type="evidence" value="ECO:0007669"/>
    <property type="project" value="InterPro"/>
</dbReference>
<keyword evidence="4" id="KW-0862">Zinc</keyword>
<evidence type="ECO:0000256" key="1">
    <source>
        <dbReference type="ARBA" id="ARBA00001947"/>
    </source>
</evidence>
<dbReference type="Gene3D" id="3.40.50.1980">
    <property type="entry name" value="Nitrogenase molybdenum iron protein domain"/>
    <property type="match status" value="2"/>
</dbReference>
<protein>
    <recommendedName>
        <fullName evidence="7">Histidinol dehydrogenase</fullName>
    </recommendedName>
</protein>
<evidence type="ECO:0000256" key="5">
    <source>
        <dbReference type="ARBA" id="ARBA00023002"/>
    </source>
</evidence>
<dbReference type="PRINTS" id="PR00083">
    <property type="entry name" value="HOLDHDRGNASE"/>
</dbReference>
<dbReference type="Gene3D" id="1.20.5.1300">
    <property type="match status" value="1"/>
</dbReference>
<dbReference type="InterPro" id="IPR022695">
    <property type="entry name" value="Histidinol_DH_monofunct"/>
</dbReference>
<dbReference type="NCBIfam" id="TIGR00069">
    <property type="entry name" value="hisD"/>
    <property type="match status" value="1"/>
</dbReference>
<evidence type="ECO:0000256" key="4">
    <source>
        <dbReference type="ARBA" id="ARBA00022833"/>
    </source>
</evidence>
<dbReference type="PANTHER" id="PTHR21256:SF2">
    <property type="entry name" value="HISTIDINE BIOSYNTHESIS TRIFUNCTIONAL PROTEIN"/>
    <property type="match status" value="1"/>
</dbReference>
<name>A0A094S8B5_9ZZZZ</name>
<comment type="similarity">
    <text evidence="2">Belongs to the histidinol dehydrogenase family.</text>
</comment>